<dbReference type="Pfam" id="PF12804">
    <property type="entry name" value="NTP_transf_3"/>
    <property type="match status" value="1"/>
</dbReference>
<evidence type="ECO:0000313" key="3">
    <source>
        <dbReference type="EMBL" id="OCG75398.1"/>
    </source>
</evidence>
<sequence>MSAAAIVLAGGRASRLDGAAKPLLKVGGRTLLDGVVAALADAGFEPIVVSGPPLPTARPVVRVREHPPFGGPVAGIAAGLGAVAAEHVALLAADLARPAAVLAALRPHVGELAAADAVCLADPDGHAQWLAGLYRAEALCRGLAALPDGGRDASLRALLRGLRVVTVTASREAVLDVDTWQDLDQARASEETT</sequence>
<dbReference type="Gene3D" id="3.90.550.10">
    <property type="entry name" value="Spore Coat Polysaccharide Biosynthesis Protein SpsA, Chain A"/>
    <property type="match status" value="1"/>
</dbReference>
<dbReference type="PANTHER" id="PTHR19136">
    <property type="entry name" value="MOLYBDENUM COFACTOR GUANYLYLTRANSFERASE"/>
    <property type="match status" value="1"/>
</dbReference>
<accession>A0A1B9NFM5</accession>
<feature type="domain" description="MobA-like NTP transferase" evidence="2">
    <location>
        <begin position="5"/>
        <end position="160"/>
    </location>
</feature>
<evidence type="ECO:0000256" key="1">
    <source>
        <dbReference type="ARBA" id="ARBA00022679"/>
    </source>
</evidence>
<gene>
    <name evidence="3" type="ORF">A7J15_02015</name>
</gene>
<dbReference type="RefSeq" id="WP_067024262.1">
    <property type="nucleotide sequence ID" value="NZ_CP038256.1"/>
</dbReference>
<proteinExistence type="predicted"/>
<dbReference type="InterPro" id="IPR025877">
    <property type="entry name" value="MobA-like_NTP_Trfase"/>
</dbReference>
<dbReference type="GO" id="GO:0016779">
    <property type="term" value="F:nucleotidyltransferase activity"/>
    <property type="evidence" value="ECO:0007669"/>
    <property type="project" value="TreeGrafter"/>
</dbReference>
<dbReference type="EMBL" id="LXMD01000013">
    <property type="protein sequence ID" value="OCG75398.1"/>
    <property type="molecule type" value="Genomic_DNA"/>
</dbReference>
<organism evidence="3 4">
    <name type="scientific">Microbacterium sediminis</name>
    <dbReference type="NCBI Taxonomy" id="904291"/>
    <lineage>
        <taxon>Bacteria</taxon>
        <taxon>Bacillati</taxon>
        <taxon>Actinomycetota</taxon>
        <taxon>Actinomycetes</taxon>
        <taxon>Micrococcales</taxon>
        <taxon>Microbacteriaceae</taxon>
        <taxon>Microbacterium</taxon>
    </lineage>
</organism>
<dbReference type="SUPFAM" id="SSF53448">
    <property type="entry name" value="Nucleotide-diphospho-sugar transferases"/>
    <property type="match status" value="1"/>
</dbReference>
<dbReference type="PANTHER" id="PTHR19136:SF81">
    <property type="entry name" value="MOLYBDENUM COFACTOR GUANYLYLTRANSFERASE"/>
    <property type="match status" value="1"/>
</dbReference>
<dbReference type="Proteomes" id="UP000093355">
    <property type="component" value="Unassembled WGS sequence"/>
</dbReference>
<keyword evidence="1" id="KW-0808">Transferase</keyword>
<comment type="caution">
    <text evidence="3">The sequence shown here is derived from an EMBL/GenBank/DDBJ whole genome shotgun (WGS) entry which is preliminary data.</text>
</comment>
<dbReference type="STRING" id="904291.A7J15_02015"/>
<keyword evidence="4" id="KW-1185">Reference proteome</keyword>
<protein>
    <recommendedName>
        <fullName evidence="2">MobA-like NTP transferase domain-containing protein</fullName>
    </recommendedName>
</protein>
<dbReference type="AlphaFoldDB" id="A0A1B9NFM5"/>
<reference evidence="3 4" key="1">
    <citation type="submission" date="2016-05" db="EMBL/GenBank/DDBJ databases">
        <authorList>
            <person name="Lavstsen T."/>
            <person name="Jespersen J.S."/>
        </authorList>
    </citation>
    <scope>NUCLEOTIDE SEQUENCE [LARGE SCALE GENOMIC DNA]</scope>
    <source>
        <strain evidence="3 4">YLB-01</strain>
    </source>
</reference>
<evidence type="ECO:0000259" key="2">
    <source>
        <dbReference type="Pfam" id="PF12804"/>
    </source>
</evidence>
<evidence type="ECO:0000313" key="4">
    <source>
        <dbReference type="Proteomes" id="UP000093355"/>
    </source>
</evidence>
<name>A0A1B9NFM5_9MICO</name>
<dbReference type="InterPro" id="IPR029044">
    <property type="entry name" value="Nucleotide-diphossugar_trans"/>
</dbReference>